<reference evidence="1 2" key="1">
    <citation type="submission" date="2017-10" db="EMBL/GenBank/DDBJ databases">
        <authorList>
            <person name="Regsiter A."/>
            <person name="William W."/>
        </authorList>
    </citation>
    <scope>NUCLEOTIDE SEQUENCE [LARGE SCALE GENOMIC DNA]</scope>
    <source>
        <strain evidence="1 2">CFBP6991</strain>
    </source>
</reference>
<dbReference type="EMBL" id="OCZC01000081">
    <property type="protein sequence ID" value="SOO26271.1"/>
    <property type="molecule type" value="Genomic_DNA"/>
</dbReference>
<comment type="caution">
    <text evidence="1">The sequence shown here is derived from an EMBL/GenBank/DDBJ whole genome shotgun (WGS) entry which is preliminary data.</text>
</comment>
<dbReference type="AlphaFoldDB" id="A0A7Z7NIM7"/>
<gene>
    <name evidence="1" type="ORF">XFF6991_530120</name>
</gene>
<evidence type="ECO:0000313" key="1">
    <source>
        <dbReference type="EMBL" id="SOO26271.1"/>
    </source>
</evidence>
<organism evidence="1 2">
    <name type="scientific">Xanthomonas campestris pv. phaseoli</name>
    <dbReference type="NCBI Taxonomy" id="317013"/>
    <lineage>
        <taxon>Bacteria</taxon>
        <taxon>Pseudomonadati</taxon>
        <taxon>Pseudomonadota</taxon>
        <taxon>Gammaproteobacteria</taxon>
        <taxon>Lysobacterales</taxon>
        <taxon>Lysobacteraceae</taxon>
        <taxon>Xanthomonas</taxon>
    </lineage>
</organism>
<dbReference type="Proteomes" id="UP000234345">
    <property type="component" value="Unassembled WGS sequence"/>
</dbReference>
<sequence>MKLSPGEPAHCCRALAHPPSQDTLQVRPCKLRGGIHAAKGPVTVGGQGPVVLVGAYGMGKQDMLGCQRIARSNRMS</sequence>
<proteinExistence type="predicted"/>
<evidence type="ECO:0000313" key="2">
    <source>
        <dbReference type="Proteomes" id="UP000234345"/>
    </source>
</evidence>
<name>A0A7Z7NIM7_XANCH</name>
<protein>
    <submittedName>
        <fullName evidence="1">Uncharacterized protein</fullName>
    </submittedName>
</protein>
<accession>A0A7Z7NIM7</accession>